<comment type="similarity">
    <text evidence="1">Belongs to the AHA1 family.</text>
</comment>
<dbReference type="EMBL" id="CP060394">
    <property type="protein sequence ID" value="QNI34089.1"/>
    <property type="molecule type" value="Genomic_DNA"/>
</dbReference>
<dbReference type="Gene3D" id="3.30.530.20">
    <property type="match status" value="1"/>
</dbReference>
<dbReference type="SUPFAM" id="SSF55961">
    <property type="entry name" value="Bet v1-like"/>
    <property type="match status" value="1"/>
</dbReference>
<feature type="domain" description="Activator of Hsp90 ATPase homologue 1/2-like C-terminal" evidence="2">
    <location>
        <begin position="44"/>
        <end position="168"/>
    </location>
</feature>
<proteinExistence type="inferred from homology"/>
<keyword evidence="4" id="KW-1185">Reference proteome</keyword>
<dbReference type="Proteomes" id="UP000515312">
    <property type="component" value="Chromosome"/>
</dbReference>
<evidence type="ECO:0000313" key="4">
    <source>
        <dbReference type="Proteomes" id="UP000515312"/>
    </source>
</evidence>
<dbReference type="InterPro" id="IPR013538">
    <property type="entry name" value="ASHA1/2-like_C"/>
</dbReference>
<dbReference type="KEGG" id="adin:H7849_09380"/>
<evidence type="ECO:0000256" key="1">
    <source>
        <dbReference type="ARBA" id="ARBA00006817"/>
    </source>
</evidence>
<reference evidence="3 4" key="1">
    <citation type="submission" date="2020-08" db="EMBL/GenBank/DDBJ databases">
        <title>Edaphobacter telluris sp. nov. and Acidobacterium dinghuensis sp. nov., two acidobacteria isolated from forest soil.</title>
        <authorList>
            <person name="Fu J."/>
            <person name="Qiu L."/>
        </authorList>
    </citation>
    <scope>NUCLEOTIDE SEQUENCE [LARGE SCALE GENOMIC DNA]</scope>
    <source>
        <strain evidence="3">4Y35</strain>
    </source>
</reference>
<dbReference type="RefSeq" id="WP_186745960.1">
    <property type="nucleotide sequence ID" value="NZ_CP060394.1"/>
</dbReference>
<accession>A0A7G8BNG9</accession>
<name>A0A7G8BNG9_9BACT</name>
<gene>
    <name evidence="3" type="ORF">H7849_09380</name>
</gene>
<dbReference type="InterPro" id="IPR023393">
    <property type="entry name" value="START-like_dom_sf"/>
</dbReference>
<evidence type="ECO:0000313" key="3">
    <source>
        <dbReference type="EMBL" id="QNI34089.1"/>
    </source>
</evidence>
<organism evidence="3 4">
    <name type="scientific">Alloacidobacterium dinghuense</name>
    <dbReference type="NCBI Taxonomy" id="2763107"/>
    <lineage>
        <taxon>Bacteria</taxon>
        <taxon>Pseudomonadati</taxon>
        <taxon>Acidobacteriota</taxon>
        <taxon>Terriglobia</taxon>
        <taxon>Terriglobales</taxon>
        <taxon>Acidobacteriaceae</taxon>
        <taxon>Alloacidobacterium</taxon>
    </lineage>
</organism>
<evidence type="ECO:0000259" key="2">
    <source>
        <dbReference type="Pfam" id="PF08327"/>
    </source>
</evidence>
<dbReference type="Pfam" id="PF08327">
    <property type="entry name" value="AHSA1"/>
    <property type="match status" value="1"/>
</dbReference>
<sequence>MSAYLQSPVIITSSQPRREAIFETAAESDSIQPLSVRSSAAFSVAPARLFYALTIPEYIETWLTPPDSDEIRCTGNPTTGEALSIELRSNHRVTASILAEYKSISPQDLNIRWYVRSRTRTCVSQLRVAIRTVRADALLRIRHSGFANPSDWHWHQELWGLSLTKMQMLIR</sequence>
<dbReference type="AlphaFoldDB" id="A0A7G8BNG9"/>
<protein>
    <submittedName>
        <fullName evidence="3">SRPBCC domain-containing protein</fullName>
    </submittedName>
</protein>